<organism evidence="1 2">
    <name type="scientific">Qipengyuania benthica</name>
    <dbReference type="NCBI Taxonomy" id="3067651"/>
    <lineage>
        <taxon>Bacteria</taxon>
        <taxon>Pseudomonadati</taxon>
        <taxon>Pseudomonadota</taxon>
        <taxon>Alphaproteobacteria</taxon>
        <taxon>Sphingomonadales</taxon>
        <taxon>Erythrobacteraceae</taxon>
        <taxon>Qipengyuania</taxon>
    </lineage>
</organism>
<keyword evidence="2" id="KW-1185">Reference proteome</keyword>
<accession>A0ABT9H974</accession>
<dbReference type="Proteomes" id="UP001235664">
    <property type="component" value="Unassembled WGS sequence"/>
</dbReference>
<name>A0ABT9H974_9SPHN</name>
<dbReference type="EMBL" id="JAVAIL010000002">
    <property type="protein sequence ID" value="MDP4539410.1"/>
    <property type="molecule type" value="Genomic_DNA"/>
</dbReference>
<evidence type="ECO:0000313" key="1">
    <source>
        <dbReference type="EMBL" id="MDP4539410.1"/>
    </source>
</evidence>
<comment type="caution">
    <text evidence="1">The sequence shown here is derived from an EMBL/GenBank/DDBJ whole genome shotgun (WGS) entry which is preliminary data.</text>
</comment>
<protein>
    <submittedName>
        <fullName evidence="1">Uncharacterized protein</fullName>
    </submittedName>
</protein>
<reference evidence="1 2" key="1">
    <citation type="submission" date="2023-08" db="EMBL/GenBank/DDBJ databases">
        <title>genomic of DY56.</title>
        <authorList>
            <person name="Wang Y."/>
        </authorList>
    </citation>
    <scope>NUCLEOTIDE SEQUENCE [LARGE SCALE GENOMIC DNA]</scope>
    <source>
        <strain evidence="1 2">DY56-A-20</strain>
    </source>
</reference>
<proteinExistence type="predicted"/>
<gene>
    <name evidence="1" type="ORF">Q9K01_07235</name>
</gene>
<sequence length="151" mass="16250">MVVREHYGGKSMRSILLVASILFLATAATATGSALSITRSVFVETAQQDGIALEPADTLSRGDRVVLVMQWQPGRATGPFVLASRVPETLSYQRSGDDAVEVSADGGRRWGRLGELRQGTRAARADDVTNLRWRIGADDGSGMRSFSAIVR</sequence>
<evidence type="ECO:0000313" key="2">
    <source>
        <dbReference type="Proteomes" id="UP001235664"/>
    </source>
</evidence>